<feature type="compositionally biased region" description="Basic and acidic residues" evidence="1">
    <location>
        <begin position="219"/>
        <end position="253"/>
    </location>
</feature>
<sequence>MLHSPALITRTPSDETALCIPRALFLSVLLGFYIPHPSSLVPHPLPHISTALAIPSTEPEMASQSQHRYSLRKTNDPNPGKTAGVYKRTMQEIREEAAEKRALKVAEKKGKPARGKSLSQQHTEWANNLADDIRRRLQVEDKEYLQALNRSSSSINSDDDEAFVPSNPVTQRAPTATEPSDEDSPAIGELASPRDVDVEMGDSEFRALSPVDWNMLDHLLDESRESDNNKFPPKETRTEVQVHSHPPEAHGDDSDSENEAFRAALKRRAERDLTGFDLDDSEDDDLDREVGPTLNRGRTVNNEPESEEIVPKPTRKERRLLKIIKARSTVFAGIEDEHEDVPEQTSGTHRCRAASNRPPLVSHEDGGLRDNWRKGIVPPHKVKTSSQKRRNSESDGGGGLNDEDVSEERPGKEKARRKQMLEIATLPTSPIQPQSRRHAIALRGTPSKTSADQRTTKKDTVPTSTTTPSKTKDTGARTSARSSSTTANAARQDKVQHMKRKMPTTKERRTKRRRPASVHSLGDISDDDVPDSSSLPSEPENEEPNPDELWQRQAGKNRSVLATVFEWYGQQEDPWVIDITPHLPCRVPPSYC</sequence>
<evidence type="ECO:0000313" key="3">
    <source>
        <dbReference type="Proteomes" id="UP001212997"/>
    </source>
</evidence>
<feature type="region of interest" description="Disordered" evidence="1">
    <location>
        <begin position="62"/>
        <end position="83"/>
    </location>
</feature>
<evidence type="ECO:0000313" key="2">
    <source>
        <dbReference type="EMBL" id="KAJ3473108.1"/>
    </source>
</evidence>
<proteinExistence type="predicted"/>
<reference evidence="2" key="1">
    <citation type="submission" date="2022-07" db="EMBL/GenBank/DDBJ databases">
        <title>Genome Sequence of Physisporinus lineatus.</title>
        <authorList>
            <person name="Buettner E."/>
        </authorList>
    </citation>
    <scope>NUCLEOTIDE SEQUENCE</scope>
    <source>
        <strain evidence="2">VT162</strain>
    </source>
</reference>
<accession>A0AAD5UNN6</accession>
<keyword evidence="3" id="KW-1185">Reference proteome</keyword>
<feature type="region of interest" description="Disordered" evidence="1">
    <location>
        <begin position="219"/>
        <end position="314"/>
    </location>
</feature>
<feature type="region of interest" description="Disordered" evidence="1">
    <location>
        <begin position="150"/>
        <end position="198"/>
    </location>
</feature>
<feature type="compositionally biased region" description="Basic residues" evidence="1">
    <location>
        <begin position="497"/>
        <end position="516"/>
    </location>
</feature>
<gene>
    <name evidence="2" type="ORF">NLI96_g13127</name>
</gene>
<feature type="region of interest" description="Disordered" evidence="1">
    <location>
        <begin position="101"/>
        <end position="123"/>
    </location>
</feature>
<feature type="compositionally biased region" description="Acidic residues" evidence="1">
    <location>
        <begin position="277"/>
        <end position="287"/>
    </location>
</feature>
<feature type="compositionally biased region" description="Low complexity" evidence="1">
    <location>
        <begin position="476"/>
        <end position="490"/>
    </location>
</feature>
<comment type="caution">
    <text evidence="2">The sequence shown here is derived from an EMBL/GenBank/DDBJ whole genome shotgun (WGS) entry which is preliminary data.</text>
</comment>
<organism evidence="2 3">
    <name type="scientific">Meripilus lineatus</name>
    <dbReference type="NCBI Taxonomy" id="2056292"/>
    <lineage>
        <taxon>Eukaryota</taxon>
        <taxon>Fungi</taxon>
        <taxon>Dikarya</taxon>
        <taxon>Basidiomycota</taxon>
        <taxon>Agaricomycotina</taxon>
        <taxon>Agaricomycetes</taxon>
        <taxon>Polyporales</taxon>
        <taxon>Meripilaceae</taxon>
        <taxon>Meripilus</taxon>
    </lineage>
</organism>
<name>A0AAD5UNN6_9APHY</name>
<dbReference type="EMBL" id="JANAWD010001563">
    <property type="protein sequence ID" value="KAJ3473108.1"/>
    <property type="molecule type" value="Genomic_DNA"/>
</dbReference>
<dbReference type="AlphaFoldDB" id="A0AAD5UNN6"/>
<feature type="compositionally biased region" description="Polar residues" evidence="1">
    <location>
        <begin position="167"/>
        <end position="178"/>
    </location>
</feature>
<protein>
    <submittedName>
        <fullName evidence="2">Uncharacterized protein</fullName>
    </submittedName>
</protein>
<feature type="compositionally biased region" description="Basic and acidic residues" evidence="1">
    <location>
        <begin position="101"/>
        <end position="110"/>
    </location>
</feature>
<dbReference type="Proteomes" id="UP001212997">
    <property type="component" value="Unassembled WGS sequence"/>
</dbReference>
<evidence type="ECO:0000256" key="1">
    <source>
        <dbReference type="SAM" id="MobiDB-lite"/>
    </source>
</evidence>
<feature type="region of interest" description="Disordered" evidence="1">
    <location>
        <begin position="335"/>
        <end position="554"/>
    </location>
</feature>
<feature type="compositionally biased region" description="Basic and acidic residues" evidence="1">
    <location>
        <begin position="362"/>
        <end position="373"/>
    </location>
</feature>
<feature type="compositionally biased region" description="Basic residues" evidence="1">
    <location>
        <begin position="380"/>
        <end position="389"/>
    </location>
</feature>